<evidence type="ECO:0000256" key="5">
    <source>
        <dbReference type="ARBA" id="ARBA00023288"/>
    </source>
</evidence>
<evidence type="ECO:0000256" key="1">
    <source>
        <dbReference type="ARBA" id="ARBA00004308"/>
    </source>
</evidence>
<accession>A0A4P9ZK98</accession>
<keyword evidence="5" id="KW-0449">Lipoprotein</keyword>
<dbReference type="EMBL" id="ML004429">
    <property type="protein sequence ID" value="RKP32861.1"/>
    <property type="molecule type" value="Genomic_DNA"/>
</dbReference>
<dbReference type="OrthoDB" id="3995860at2759"/>
<dbReference type="AlphaFoldDB" id="A0A4P9ZK98"/>
<reference evidence="7" key="1">
    <citation type="journal article" date="2018" name="Nat. Microbiol.">
        <title>Leveraging single-cell genomics to expand the fungal tree of life.</title>
        <authorList>
            <person name="Ahrendt S.R."/>
            <person name="Quandt C.A."/>
            <person name="Ciobanu D."/>
            <person name="Clum A."/>
            <person name="Salamov A."/>
            <person name="Andreopoulos B."/>
            <person name="Cheng J.F."/>
            <person name="Woyke T."/>
            <person name="Pelin A."/>
            <person name="Henrissat B."/>
            <person name="Reynolds N.K."/>
            <person name="Benny G.L."/>
            <person name="Smith M.E."/>
            <person name="James T.Y."/>
            <person name="Grigoriev I.V."/>
        </authorList>
    </citation>
    <scope>NUCLEOTIDE SEQUENCE [LARGE SCALE GENOMIC DNA]</scope>
    <source>
        <strain evidence="7">Baker2002</strain>
    </source>
</reference>
<dbReference type="GO" id="GO:0045121">
    <property type="term" value="C:membrane raft"/>
    <property type="evidence" value="ECO:0007669"/>
    <property type="project" value="InterPro"/>
</dbReference>
<sequence>MGPCLSCLRPKVEDNEYDERISLLGEGHHADQDFQNELLRQQQRQNELSVIVNDLSENLIDVSMFLNSNGTTSQTVNPQVVESEAGDEDFDQSSPILPSACPETREKHYPKVWSVEEKIQLLRDMGEESITLDIARPKDAMYVEL</sequence>
<protein>
    <submittedName>
        <fullName evidence="6">Uncharacterized protein</fullName>
    </submittedName>
</protein>
<dbReference type="InterPro" id="IPR028209">
    <property type="entry name" value="LAMTOR1/MEH1"/>
</dbReference>
<keyword evidence="7" id="KW-1185">Reference proteome</keyword>
<keyword evidence="2" id="KW-0519">Myristate</keyword>
<evidence type="ECO:0000313" key="6">
    <source>
        <dbReference type="EMBL" id="RKP32861.1"/>
    </source>
</evidence>
<dbReference type="SMART" id="SM01262">
    <property type="entry name" value="LAMTOR"/>
    <property type="match status" value="1"/>
</dbReference>
<dbReference type="GO" id="GO:0043410">
    <property type="term" value="P:positive regulation of MAPK cascade"/>
    <property type="evidence" value="ECO:0007669"/>
    <property type="project" value="InterPro"/>
</dbReference>
<evidence type="ECO:0000256" key="2">
    <source>
        <dbReference type="ARBA" id="ARBA00022707"/>
    </source>
</evidence>
<dbReference type="GO" id="GO:0071230">
    <property type="term" value="P:cellular response to amino acid stimulus"/>
    <property type="evidence" value="ECO:0007669"/>
    <property type="project" value="InterPro"/>
</dbReference>
<comment type="subcellular location">
    <subcellularLocation>
        <location evidence="1">Endomembrane system</location>
    </subcellularLocation>
</comment>
<evidence type="ECO:0000256" key="3">
    <source>
        <dbReference type="ARBA" id="ARBA00023136"/>
    </source>
</evidence>
<dbReference type="GO" id="GO:0032008">
    <property type="term" value="P:positive regulation of TOR signaling"/>
    <property type="evidence" value="ECO:0007669"/>
    <property type="project" value="InterPro"/>
</dbReference>
<keyword evidence="3" id="KW-0472">Membrane</keyword>
<dbReference type="Proteomes" id="UP000268321">
    <property type="component" value="Unassembled WGS sequence"/>
</dbReference>
<dbReference type="Pfam" id="PF15454">
    <property type="entry name" value="LAMTOR"/>
    <property type="match status" value="1"/>
</dbReference>
<organism evidence="6 7">
    <name type="scientific">Metschnikowia bicuspidata</name>
    <dbReference type="NCBI Taxonomy" id="27322"/>
    <lineage>
        <taxon>Eukaryota</taxon>
        <taxon>Fungi</taxon>
        <taxon>Dikarya</taxon>
        <taxon>Ascomycota</taxon>
        <taxon>Saccharomycotina</taxon>
        <taxon>Pichiomycetes</taxon>
        <taxon>Metschnikowiaceae</taxon>
        <taxon>Metschnikowia</taxon>
    </lineage>
</organism>
<proteinExistence type="predicted"/>
<dbReference type="GO" id="GO:0071986">
    <property type="term" value="C:Ragulator complex"/>
    <property type="evidence" value="ECO:0007669"/>
    <property type="project" value="InterPro"/>
</dbReference>
<evidence type="ECO:0000256" key="4">
    <source>
        <dbReference type="ARBA" id="ARBA00023139"/>
    </source>
</evidence>
<evidence type="ECO:0000313" key="7">
    <source>
        <dbReference type="Proteomes" id="UP000268321"/>
    </source>
</evidence>
<keyword evidence="4" id="KW-0564">Palmitate</keyword>
<name>A0A4P9ZK98_9ASCO</name>
<dbReference type="GO" id="GO:0031902">
    <property type="term" value="C:late endosome membrane"/>
    <property type="evidence" value="ECO:0007669"/>
    <property type="project" value="InterPro"/>
</dbReference>
<dbReference type="GO" id="GO:0016197">
    <property type="term" value="P:endosomal transport"/>
    <property type="evidence" value="ECO:0007669"/>
    <property type="project" value="InterPro"/>
</dbReference>
<gene>
    <name evidence="6" type="ORF">METBISCDRAFT_21124</name>
</gene>
<dbReference type="GO" id="GO:0001919">
    <property type="term" value="P:regulation of receptor recycling"/>
    <property type="evidence" value="ECO:0007669"/>
    <property type="project" value="InterPro"/>
</dbReference>